<comment type="caution">
    <text evidence="1">The sequence shown here is derived from an EMBL/GenBank/DDBJ whole genome shotgun (WGS) entry which is preliminary data.</text>
</comment>
<protein>
    <submittedName>
        <fullName evidence="1">DUF429 domain-containing protein</fullName>
    </submittedName>
</protein>
<reference evidence="1" key="1">
    <citation type="journal article" date="2020" name="mSystems">
        <title>Genome- and Community-Level Interaction Insights into Carbon Utilization and Element Cycling Functions of Hydrothermarchaeota in Hydrothermal Sediment.</title>
        <authorList>
            <person name="Zhou Z."/>
            <person name="Liu Y."/>
            <person name="Xu W."/>
            <person name="Pan J."/>
            <person name="Luo Z.H."/>
            <person name="Li M."/>
        </authorList>
    </citation>
    <scope>NUCLEOTIDE SEQUENCE [LARGE SCALE GENOMIC DNA]</scope>
    <source>
        <strain evidence="1">SpSt-1121</strain>
    </source>
</reference>
<dbReference type="EMBL" id="DRZI01000277">
    <property type="protein sequence ID" value="HHP82300.1"/>
    <property type="molecule type" value="Genomic_DNA"/>
</dbReference>
<gene>
    <name evidence="1" type="ORF">ENM84_06525</name>
</gene>
<dbReference type="AlphaFoldDB" id="A0A7C5TI62"/>
<evidence type="ECO:0000313" key="1">
    <source>
        <dbReference type="EMBL" id="HHP82300.1"/>
    </source>
</evidence>
<accession>A0A7C5TI62</accession>
<organism evidence="1">
    <name type="scientific">Ignisphaera aggregans</name>
    <dbReference type="NCBI Taxonomy" id="334771"/>
    <lineage>
        <taxon>Archaea</taxon>
        <taxon>Thermoproteota</taxon>
        <taxon>Thermoprotei</taxon>
        <taxon>Desulfurococcales</taxon>
        <taxon>Desulfurococcaceae</taxon>
        <taxon>Ignisphaera</taxon>
    </lineage>
</organism>
<sequence>MVYLLGKIYIGIDLAAKEYRCSGFAYIVCDDICRIDFVNCIYSDDDIKKMVGDIAKYNPYISIDAPFNLGNGIRDVDRKMISMGFRVFPPKFSYMKLLTLRAIRIINNLKALGISNIYETHPRSALLNSRCSSVKELLQRLSIRYSLDIDDLKKDQRDAIICAAVSYCIDANCYIKIEGSDGIIWILNKICNES</sequence>
<proteinExistence type="predicted"/>
<name>A0A7C5TI62_9CREN</name>